<dbReference type="PROSITE" id="PS52016">
    <property type="entry name" value="TONB_DEPENDENT_REC_3"/>
    <property type="match status" value="1"/>
</dbReference>
<dbReference type="PANTHER" id="PTHR30069">
    <property type="entry name" value="TONB-DEPENDENT OUTER MEMBRANE RECEPTOR"/>
    <property type="match status" value="1"/>
</dbReference>
<keyword evidence="3 10" id="KW-1134">Transmembrane beta strand</keyword>
<feature type="chain" id="PRO_5046627974" evidence="12">
    <location>
        <begin position="29"/>
        <end position="765"/>
    </location>
</feature>
<keyword evidence="7 11" id="KW-0798">TonB box</keyword>
<dbReference type="Gene3D" id="2.170.130.10">
    <property type="entry name" value="TonB-dependent receptor, plug domain"/>
    <property type="match status" value="1"/>
</dbReference>
<name>A0ABT9SVZ4_9GAMM</name>
<evidence type="ECO:0000256" key="3">
    <source>
        <dbReference type="ARBA" id="ARBA00022452"/>
    </source>
</evidence>
<evidence type="ECO:0000256" key="5">
    <source>
        <dbReference type="ARBA" id="ARBA00022729"/>
    </source>
</evidence>
<keyword evidence="8 10" id="KW-0472">Membrane</keyword>
<protein>
    <submittedName>
        <fullName evidence="15">Iron complex outermembrane receptor protein</fullName>
    </submittedName>
</protein>
<dbReference type="Pfam" id="PF00593">
    <property type="entry name" value="TonB_dep_Rec_b-barrel"/>
    <property type="match status" value="1"/>
</dbReference>
<dbReference type="InterPro" id="IPR039426">
    <property type="entry name" value="TonB-dep_rcpt-like"/>
</dbReference>
<evidence type="ECO:0000256" key="8">
    <source>
        <dbReference type="ARBA" id="ARBA00023136"/>
    </source>
</evidence>
<sequence>MPLLPDHGRALARAIACAIGASSLAAHATGGDDDPQRATTLREVRVSAASHASDIDPDMPSAVETVSAAQLDRLNIVNSEDALKYLPSFGIRKRFIGDENATFSVRGTSNQQSARGLVYLDGLLLSNLLGNNWANPPRWSMAFPENLARVEVIYGAYSALYPGNAIGATVLMTTRMPEKLEISGHVQAFTQHVDSYGVDRDYGGSRQSVTIGDRSGRFAFLIGVAHLQSNGQPLVYATQNRSTRRGTSNPVTGAVADTGANGLPREVLGINSEGQEATRQDEAHIRLTYDFTPDLTGAFTAGYWKQDLSHRTETFLRDGEGKPVWAGPVTIDGRQYTIPTNFFAPSTRQSRNTLYGMSLGTHRTSGWNIESDASMFDMGRNRDRVAAGVTENGAGLLTAGDGSRWRTFDLRASHTPDTLSPNTHTVSFGYHFDGYRLDNASYTLAGWRNGARGPRTAANGGSTQTQAAYLQDAWQLDERWRLTVGARYEQWRAFGGSRATGTTSIGYPERDESHTSPKASLAWSATDSMVVRLSGARAYRFPTVNELFQGTFNGISLVNNDPHLRPENDLSRELSVEWYRANSLTRFTLYRSDTRDTLFSQTDTTVFPNVTSVQNVDRVRTRGAEASYDGQDVFWHGFDLTANAAYTQATTLRNTRNPASEGKQFYRIPRWRANVVATWRATERLSLVLAGRYSGRQYNTLDHSDVNPDTFGGASDFLVFDAKVDWKVSPRVSLGIGIDNLTDRRYYVYYPYPSRTCLMEATFHL</sequence>
<evidence type="ECO:0000259" key="13">
    <source>
        <dbReference type="Pfam" id="PF00593"/>
    </source>
</evidence>
<dbReference type="Gene3D" id="2.40.170.20">
    <property type="entry name" value="TonB-dependent receptor, beta-barrel domain"/>
    <property type="match status" value="1"/>
</dbReference>
<evidence type="ECO:0000256" key="11">
    <source>
        <dbReference type="RuleBase" id="RU003357"/>
    </source>
</evidence>
<dbReference type="InterPro" id="IPR037066">
    <property type="entry name" value="Plug_dom_sf"/>
</dbReference>
<dbReference type="PANTHER" id="PTHR30069:SF53">
    <property type="entry name" value="COLICIN I RECEPTOR-RELATED"/>
    <property type="match status" value="1"/>
</dbReference>
<dbReference type="InterPro" id="IPR036942">
    <property type="entry name" value="Beta-barrel_TonB_sf"/>
</dbReference>
<organism evidence="15 16">
    <name type="scientific">Luteibacter jiangsuensis</name>
    <dbReference type="NCBI Taxonomy" id="637577"/>
    <lineage>
        <taxon>Bacteria</taxon>
        <taxon>Pseudomonadati</taxon>
        <taxon>Pseudomonadota</taxon>
        <taxon>Gammaproteobacteria</taxon>
        <taxon>Lysobacterales</taxon>
        <taxon>Rhodanobacteraceae</taxon>
        <taxon>Luteibacter</taxon>
    </lineage>
</organism>
<evidence type="ECO:0000313" key="15">
    <source>
        <dbReference type="EMBL" id="MDQ0009166.1"/>
    </source>
</evidence>
<evidence type="ECO:0000259" key="14">
    <source>
        <dbReference type="Pfam" id="PF07715"/>
    </source>
</evidence>
<comment type="similarity">
    <text evidence="10 11">Belongs to the TonB-dependent receptor family.</text>
</comment>
<keyword evidence="4 10" id="KW-0812">Transmembrane</keyword>
<evidence type="ECO:0000256" key="1">
    <source>
        <dbReference type="ARBA" id="ARBA00004571"/>
    </source>
</evidence>
<keyword evidence="15" id="KW-0675">Receptor</keyword>
<keyword evidence="5 12" id="KW-0732">Signal</keyword>
<comment type="caution">
    <text evidence="15">The sequence shown here is derived from an EMBL/GenBank/DDBJ whole genome shotgun (WGS) entry which is preliminary data.</text>
</comment>
<evidence type="ECO:0000256" key="10">
    <source>
        <dbReference type="PROSITE-ProRule" id="PRU01360"/>
    </source>
</evidence>
<dbReference type="EMBL" id="JAUSSK010000002">
    <property type="protein sequence ID" value="MDQ0009166.1"/>
    <property type="molecule type" value="Genomic_DNA"/>
</dbReference>
<evidence type="ECO:0000256" key="7">
    <source>
        <dbReference type="ARBA" id="ARBA00023077"/>
    </source>
</evidence>
<keyword evidence="16" id="KW-1185">Reference proteome</keyword>
<dbReference type="Pfam" id="PF07715">
    <property type="entry name" value="Plug"/>
    <property type="match status" value="1"/>
</dbReference>
<evidence type="ECO:0000256" key="2">
    <source>
        <dbReference type="ARBA" id="ARBA00022448"/>
    </source>
</evidence>
<feature type="signal peptide" evidence="12">
    <location>
        <begin position="1"/>
        <end position="28"/>
    </location>
</feature>
<keyword evidence="9 10" id="KW-0998">Cell outer membrane</keyword>
<accession>A0ABT9SVZ4</accession>
<comment type="subcellular location">
    <subcellularLocation>
        <location evidence="1 10">Cell outer membrane</location>
        <topology evidence="1 10">Multi-pass membrane protein</topology>
    </subcellularLocation>
</comment>
<gene>
    <name evidence="15" type="ORF">J2T07_001343</name>
</gene>
<proteinExistence type="inferred from homology"/>
<dbReference type="InterPro" id="IPR000531">
    <property type="entry name" value="Beta-barrel_TonB"/>
</dbReference>
<evidence type="ECO:0000256" key="12">
    <source>
        <dbReference type="SAM" id="SignalP"/>
    </source>
</evidence>
<evidence type="ECO:0000256" key="4">
    <source>
        <dbReference type="ARBA" id="ARBA00022692"/>
    </source>
</evidence>
<evidence type="ECO:0000256" key="9">
    <source>
        <dbReference type="ARBA" id="ARBA00023237"/>
    </source>
</evidence>
<dbReference type="CDD" id="cd01347">
    <property type="entry name" value="ligand_gated_channel"/>
    <property type="match status" value="1"/>
</dbReference>
<keyword evidence="6" id="KW-0406">Ion transport</keyword>
<evidence type="ECO:0000313" key="16">
    <source>
        <dbReference type="Proteomes" id="UP001237737"/>
    </source>
</evidence>
<dbReference type="RefSeq" id="WP_306848432.1">
    <property type="nucleotide sequence ID" value="NZ_JAUSSK010000002.1"/>
</dbReference>
<dbReference type="Proteomes" id="UP001237737">
    <property type="component" value="Unassembled WGS sequence"/>
</dbReference>
<dbReference type="SUPFAM" id="SSF56935">
    <property type="entry name" value="Porins"/>
    <property type="match status" value="1"/>
</dbReference>
<evidence type="ECO:0000256" key="6">
    <source>
        <dbReference type="ARBA" id="ARBA00023065"/>
    </source>
</evidence>
<reference evidence="15 16" key="1">
    <citation type="submission" date="2023-07" db="EMBL/GenBank/DDBJ databases">
        <title>Sorghum-associated microbial communities from plants grown in Nebraska, USA.</title>
        <authorList>
            <person name="Schachtman D."/>
        </authorList>
    </citation>
    <scope>NUCLEOTIDE SEQUENCE [LARGE SCALE GENOMIC DNA]</scope>
    <source>
        <strain evidence="15 16">CC60</strain>
    </source>
</reference>
<feature type="domain" description="TonB-dependent receptor plug" evidence="14">
    <location>
        <begin position="58"/>
        <end position="168"/>
    </location>
</feature>
<keyword evidence="2 10" id="KW-0813">Transport</keyword>
<feature type="domain" description="TonB-dependent receptor-like beta-barrel" evidence="13">
    <location>
        <begin position="311"/>
        <end position="741"/>
    </location>
</feature>
<dbReference type="InterPro" id="IPR012910">
    <property type="entry name" value="Plug_dom"/>
</dbReference>